<dbReference type="PANTHER" id="PTHR38102:SF1">
    <property type="entry name" value="PERIPLASMIC CHAPERONE SPY"/>
    <property type="match status" value="1"/>
</dbReference>
<feature type="region of interest" description="Disordered" evidence="5">
    <location>
        <begin position="135"/>
        <end position="157"/>
    </location>
</feature>
<proteinExistence type="inferred from homology"/>
<name>A0A0S8FQ31_UNCW3</name>
<comment type="similarity">
    <text evidence="2">Belongs to the CpxP/Spy family.</text>
</comment>
<dbReference type="AlphaFoldDB" id="A0A0S8FQ31"/>
<dbReference type="InterPro" id="IPR052211">
    <property type="entry name" value="Cpx_auxiliary_protein"/>
</dbReference>
<keyword evidence="4" id="KW-0574">Periplasm</keyword>
<evidence type="ECO:0000313" key="8">
    <source>
        <dbReference type="Proteomes" id="UP000051373"/>
    </source>
</evidence>
<evidence type="ECO:0000256" key="2">
    <source>
        <dbReference type="ARBA" id="ARBA00008441"/>
    </source>
</evidence>
<dbReference type="Gene3D" id="1.20.120.1490">
    <property type="match status" value="1"/>
</dbReference>
<reference evidence="7 8" key="1">
    <citation type="journal article" date="2015" name="Microbiome">
        <title>Genomic resolution of linkages in carbon, nitrogen, and sulfur cycling among widespread estuary sediment bacteria.</title>
        <authorList>
            <person name="Baker B.J."/>
            <person name="Lazar C.S."/>
            <person name="Teske A.P."/>
            <person name="Dick G.J."/>
        </authorList>
    </citation>
    <scope>NUCLEOTIDE SEQUENCE [LARGE SCALE GENOMIC DNA]</scope>
    <source>
        <strain evidence="7">SM23_42</strain>
    </source>
</reference>
<sequence>MLKPKPRHIVLLVAALLLVTGSAFAQPPGHGPERGERQHPREHGMMIPDLTEAQKEQMKELRVEHMKALQPLRNQMGEKKARLRTLSTSDKVNMTEINRVIDDIGKMQTQMMKLRAQHRQDVRKLLTDEQRVIFDAHKPPHQDGPPHAGKHLGRKPH</sequence>
<dbReference type="Pfam" id="PF13801">
    <property type="entry name" value="Metal_resist"/>
    <property type="match status" value="1"/>
</dbReference>
<dbReference type="GO" id="GO:0051082">
    <property type="term" value="F:unfolded protein binding"/>
    <property type="evidence" value="ECO:0007669"/>
    <property type="project" value="TreeGrafter"/>
</dbReference>
<comment type="subcellular location">
    <subcellularLocation>
        <location evidence="1">Periplasm</location>
    </subcellularLocation>
</comment>
<dbReference type="GO" id="GO:0030288">
    <property type="term" value="C:outer membrane-bounded periplasmic space"/>
    <property type="evidence" value="ECO:0007669"/>
    <property type="project" value="TreeGrafter"/>
</dbReference>
<accession>A0A0S8FQ31</accession>
<dbReference type="EMBL" id="LJUJ01000026">
    <property type="protein sequence ID" value="KPK62775.1"/>
    <property type="molecule type" value="Genomic_DNA"/>
</dbReference>
<dbReference type="CDD" id="cd09916">
    <property type="entry name" value="CpxP_like"/>
    <property type="match status" value="1"/>
</dbReference>
<evidence type="ECO:0000313" key="7">
    <source>
        <dbReference type="EMBL" id="KPK62775.1"/>
    </source>
</evidence>
<evidence type="ECO:0000256" key="6">
    <source>
        <dbReference type="SAM" id="SignalP"/>
    </source>
</evidence>
<organism evidence="7 8">
    <name type="scientific">candidate division WOR_3 bacterium SM23_42</name>
    <dbReference type="NCBI Taxonomy" id="1703779"/>
    <lineage>
        <taxon>Bacteria</taxon>
        <taxon>Bacteria division WOR-3</taxon>
    </lineage>
</organism>
<dbReference type="STRING" id="1703779.AMJ83_09845"/>
<evidence type="ECO:0000256" key="1">
    <source>
        <dbReference type="ARBA" id="ARBA00004418"/>
    </source>
</evidence>
<evidence type="ECO:0000256" key="5">
    <source>
        <dbReference type="SAM" id="MobiDB-lite"/>
    </source>
</evidence>
<dbReference type="InterPro" id="IPR012899">
    <property type="entry name" value="LTXXQ"/>
</dbReference>
<feature type="signal peptide" evidence="6">
    <location>
        <begin position="1"/>
        <end position="25"/>
    </location>
</feature>
<keyword evidence="3 6" id="KW-0732">Signal</keyword>
<gene>
    <name evidence="7" type="ORF">AMJ83_09845</name>
</gene>
<protein>
    <recommendedName>
        <fullName evidence="9">Periplasmic heavy metal sensor</fullName>
    </recommendedName>
</protein>
<feature type="chain" id="PRO_5006646346" description="Periplasmic heavy metal sensor" evidence="6">
    <location>
        <begin position="26"/>
        <end position="157"/>
    </location>
</feature>
<comment type="caution">
    <text evidence="7">The sequence shown here is derived from an EMBL/GenBank/DDBJ whole genome shotgun (WGS) entry which is preliminary data.</text>
</comment>
<feature type="compositionally biased region" description="Basic residues" evidence="5">
    <location>
        <begin position="148"/>
        <end position="157"/>
    </location>
</feature>
<dbReference type="PANTHER" id="PTHR38102">
    <property type="entry name" value="PERIPLASMIC CHAPERONE SPY"/>
    <property type="match status" value="1"/>
</dbReference>
<evidence type="ECO:0008006" key="9">
    <source>
        <dbReference type="Google" id="ProtNLM"/>
    </source>
</evidence>
<evidence type="ECO:0000256" key="4">
    <source>
        <dbReference type="ARBA" id="ARBA00022764"/>
    </source>
</evidence>
<dbReference type="InterPro" id="IPR025961">
    <property type="entry name" value="Metal_resist"/>
</dbReference>
<dbReference type="Proteomes" id="UP000051373">
    <property type="component" value="Unassembled WGS sequence"/>
</dbReference>
<evidence type="ECO:0000256" key="3">
    <source>
        <dbReference type="ARBA" id="ARBA00022729"/>
    </source>
</evidence>